<dbReference type="PANTHER" id="PTHR13138:SF3">
    <property type="entry name" value="CD2 ANTIGEN CYTOPLASMIC TAIL-BINDING PROTEIN 2"/>
    <property type="match status" value="1"/>
</dbReference>
<evidence type="ECO:0000259" key="2">
    <source>
        <dbReference type="PROSITE" id="PS50829"/>
    </source>
</evidence>
<dbReference type="InterPro" id="IPR039905">
    <property type="entry name" value="CD2BP2/Lin1"/>
</dbReference>
<keyword evidence="4" id="KW-1185">Reference proteome</keyword>
<feature type="region of interest" description="Disordered" evidence="1">
    <location>
        <begin position="281"/>
        <end position="324"/>
    </location>
</feature>
<dbReference type="InterPro" id="IPR003169">
    <property type="entry name" value="GYF"/>
</dbReference>
<feature type="compositionally biased region" description="Basic and acidic residues" evidence="1">
    <location>
        <begin position="116"/>
        <end position="126"/>
    </location>
</feature>
<reference evidence="3" key="2">
    <citation type="journal article" date="2022" name="Microbiol. Resour. Announc.">
        <title>Whole-Genome Sequence of Entomortierella parvispora E1425, a Mucoromycotan Fungus Associated with Burkholderiaceae-Related Endosymbiotic Bacteria.</title>
        <authorList>
            <person name="Herlambang A."/>
            <person name="Guo Y."/>
            <person name="Takashima Y."/>
            <person name="Narisawa K."/>
            <person name="Ohta H."/>
            <person name="Nishizawa T."/>
        </authorList>
    </citation>
    <scope>NUCLEOTIDE SEQUENCE</scope>
    <source>
        <strain evidence="3">E1425</strain>
    </source>
</reference>
<name>A0A9P3H4X8_9FUNG</name>
<dbReference type="InterPro" id="IPR035445">
    <property type="entry name" value="GYF-like_dom_sf"/>
</dbReference>
<gene>
    <name evidence="3" type="ORF">EMPS_02520</name>
</gene>
<evidence type="ECO:0000313" key="4">
    <source>
        <dbReference type="Proteomes" id="UP000827284"/>
    </source>
</evidence>
<reference evidence="3" key="1">
    <citation type="submission" date="2021-11" db="EMBL/GenBank/DDBJ databases">
        <authorList>
            <person name="Herlambang A."/>
            <person name="Guo Y."/>
            <person name="Takashima Y."/>
            <person name="Nishizawa T."/>
        </authorList>
    </citation>
    <scope>NUCLEOTIDE SEQUENCE</scope>
    <source>
        <strain evidence="3">E1425</strain>
    </source>
</reference>
<feature type="compositionally biased region" description="Basic and acidic residues" evidence="1">
    <location>
        <begin position="231"/>
        <end position="250"/>
    </location>
</feature>
<dbReference type="Gene3D" id="3.30.1490.40">
    <property type="match status" value="1"/>
</dbReference>
<sequence length="456" mass="50853">MSSSNRNKRLPGDEERTASRHGGSSSNNGGPSKRVRFGAEEEVDDTDLLEQRKARRGAVTVVKYDGGEDSSEDEDENSPKKKKISVEEMLAEEAAEGLGEDEPEDEADELFADPEDLARREAEKRTRAAMKGKTKQTIVAQVQAKRKGKKKLAPGEFDKDEIEGEDLNLEDLDDEEYDSEGNPKIEAFNMKEELEEGGEIDASGNFIRKLDPDRFHDSWLEGLSRKEIEAARQAHDRKIRQQKEEEREAARSAMTETDIYLELANILTPGESVLEAIQRLGGGAKKRTSAANKGGRKKYGSSSSTAAASSEAPTEDSEEQAKRKQAIEKLTDLCDKMMAMGHFNIYEETYEQAVRNLRRADIIDDDWIIGTPVLRPEERAAAAAAAMLMEEDEDMPVQWEYRWASPPEGQSAEETFGPFSAAEMKSWWDQGFFSQGILVRMVGDTTFEPATASTFS</sequence>
<feature type="region of interest" description="Disordered" evidence="1">
    <location>
        <begin position="1"/>
        <end position="182"/>
    </location>
</feature>
<accession>A0A9P3H4X8</accession>
<dbReference type="PROSITE" id="PS50829">
    <property type="entry name" value="GYF"/>
    <property type="match status" value="1"/>
</dbReference>
<dbReference type="EMBL" id="BQFW01000003">
    <property type="protein sequence ID" value="GJJ70171.1"/>
    <property type="molecule type" value="Genomic_DNA"/>
</dbReference>
<feature type="compositionally biased region" description="Low complexity" evidence="1">
    <location>
        <begin position="22"/>
        <end position="32"/>
    </location>
</feature>
<evidence type="ECO:0000256" key="1">
    <source>
        <dbReference type="SAM" id="MobiDB-lite"/>
    </source>
</evidence>
<organism evidence="3 4">
    <name type="scientific">Entomortierella parvispora</name>
    <dbReference type="NCBI Taxonomy" id="205924"/>
    <lineage>
        <taxon>Eukaryota</taxon>
        <taxon>Fungi</taxon>
        <taxon>Fungi incertae sedis</taxon>
        <taxon>Mucoromycota</taxon>
        <taxon>Mortierellomycotina</taxon>
        <taxon>Mortierellomycetes</taxon>
        <taxon>Mortierellales</taxon>
        <taxon>Mortierellaceae</taxon>
        <taxon>Entomortierella</taxon>
    </lineage>
</organism>
<dbReference type="GO" id="GO:0005682">
    <property type="term" value="C:U5 snRNP"/>
    <property type="evidence" value="ECO:0007669"/>
    <property type="project" value="InterPro"/>
</dbReference>
<dbReference type="Proteomes" id="UP000827284">
    <property type="component" value="Unassembled WGS sequence"/>
</dbReference>
<proteinExistence type="predicted"/>
<feature type="compositionally biased region" description="Acidic residues" evidence="1">
    <location>
        <begin position="67"/>
        <end position="76"/>
    </location>
</feature>
<feature type="compositionally biased region" description="Acidic residues" evidence="1">
    <location>
        <begin position="158"/>
        <end position="179"/>
    </location>
</feature>
<evidence type="ECO:0000313" key="3">
    <source>
        <dbReference type="EMBL" id="GJJ70171.1"/>
    </source>
</evidence>
<feature type="compositionally biased region" description="Acidic residues" evidence="1">
    <location>
        <begin position="89"/>
        <end position="115"/>
    </location>
</feature>
<dbReference type="PANTHER" id="PTHR13138">
    <property type="entry name" value="PROTEIN LIN1"/>
    <property type="match status" value="1"/>
</dbReference>
<feature type="region of interest" description="Disordered" evidence="1">
    <location>
        <begin position="231"/>
        <end position="253"/>
    </location>
</feature>
<dbReference type="SUPFAM" id="SSF55277">
    <property type="entry name" value="GYF domain"/>
    <property type="match status" value="1"/>
</dbReference>
<dbReference type="OrthoDB" id="331341at2759"/>
<comment type="caution">
    <text evidence="3">The sequence shown here is derived from an EMBL/GenBank/DDBJ whole genome shotgun (WGS) entry which is preliminary data.</text>
</comment>
<feature type="compositionally biased region" description="Low complexity" evidence="1">
    <location>
        <begin position="300"/>
        <end position="312"/>
    </location>
</feature>
<dbReference type="AlphaFoldDB" id="A0A9P3H4X8"/>
<dbReference type="Pfam" id="PF02213">
    <property type="entry name" value="GYF"/>
    <property type="match status" value="1"/>
</dbReference>
<feature type="domain" description="GYF" evidence="2">
    <location>
        <begin position="396"/>
        <end position="456"/>
    </location>
</feature>
<feature type="compositionally biased region" description="Basic residues" evidence="1">
    <location>
        <begin position="284"/>
        <end position="299"/>
    </location>
</feature>
<protein>
    <submittedName>
        <fullName evidence="3">CD2 antigen cytoplasmic tail-binding protein 2</fullName>
    </submittedName>
</protein>